<dbReference type="EMBL" id="JACSIT010000100">
    <property type="protein sequence ID" value="MBC6994652.1"/>
    <property type="molecule type" value="Genomic_DNA"/>
</dbReference>
<dbReference type="InterPro" id="IPR003399">
    <property type="entry name" value="Mce/MlaD"/>
</dbReference>
<evidence type="ECO:0000313" key="2">
    <source>
        <dbReference type="EMBL" id="MBC6994652.1"/>
    </source>
</evidence>
<accession>A0A923PIE5</accession>
<dbReference type="Proteomes" id="UP000650081">
    <property type="component" value="Unassembled WGS sequence"/>
</dbReference>
<dbReference type="RefSeq" id="WP_187466718.1">
    <property type="nucleotide sequence ID" value="NZ_JACSIT010000100.1"/>
</dbReference>
<protein>
    <submittedName>
        <fullName evidence="2">MCE family protein</fullName>
    </submittedName>
</protein>
<name>A0A923PIE5_9BACT</name>
<reference evidence="2" key="1">
    <citation type="submission" date="2020-08" db="EMBL/GenBank/DDBJ databases">
        <title>Lewinella bacteria from marine environments.</title>
        <authorList>
            <person name="Zhong Y."/>
        </authorList>
    </citation>
    <scope>NUCLEOTIDE SEQUENCE</scope>
    <source>
        <strain evidence="2">KCTC 42187</strain>
    </source>
</reference>
<sequence length="347" mass="37489">MRYEVKIGILALAAIILAVWGYKYIQGTNLFTTANTYHTYYTNVAGLTVGTPVQISGVTVGSVSGIDLDQQTRTVRVTMTVRKGVNVPVDSRAYITTVSLLGEKAIDLQYEKPCFGDGDCAESGTEIASGTKGILASLMGGGDGESPLDGIQSQLNGALDSLEYMLFDENSDNPIARSTNDLAVTMENLKMATARLQNIMDANAGEINNTFDNLETITGTLADKQASIASIIDNANELTGRLSRIELDQTMAEVNSAIQSLKGTLNQANAAIGGVNNLMNSIESGQGTLGKLLKDDAIYDRLNSATLAADTLFTDLQERPYRYVPFKSRNRVLRFDRKDAELEEQKD</sequence>
<dbReference type="PANTHER" id="PTHR33371">
    <property type="entry name" value="INTERMEMBRANE PHOSPHOLIPID TRANSPORT SYSTEM BINDING PROTEIN MLAD-RELATED"/>
    <property type="match status" value="1"/>
</dbReference>
<evidence type="ECO:0000313" key="3">
    <source>
        <dbReference type="Proteomes" id="UP000650081"/>
    </source>
</evidence>
<feature type="domain" description="Mce/MlaD" evidence="1">
    <location>
        <begin position="35"/>
        <end position="109"/>
    </location>
</feature>
<organism evidence="2 3">
    <name type="scientific">Neolewinella lacunae</name>
    <dbReference type="NCBI Taxonomy" id="1517758"/>
    <lineage>
        <taxon>Bacteria</taxon>
        <taxon>Pseudomonadati</taxon>
        <taxon>Bacteroidota</taxon>
        <taxon>Saprospiria</taxon>
        <taxon>Saprospirales</taxon>
        <taxon>Lewinellaceae</taxon>
        <taxon>Neolewinella</taxon>
    </lineage>
</organism>
<comment type="caution">
    <text evidence="2">The sequence shown here is derived from an EMBL/GenBank/DDBJ whole genome shotgun (WGS) entry which is preliminary data.</text>
</comment>
<proteinExistence type="predicted"/>
<dbReference type="PANTHER" id="PTHR33371:SF4">
    <property type="entry name" value="INTERMEMBRANE PHOSPHOLIPID TRANSPORT SYSTEM BINDING PROTEIN MLAD"/>
    <property type="match status" value="1"/>
</dbReference>
<evidence type="ECO:0000259" key="1">
    <source>
        <dbReference type="Pfam" id="PF02470"/>
    </source>
</evidence>
<dbReference type="InterPro" id="IPR052336">
    <property type="entry name" value="MlaD_Phospholipid_Transporter"/>
</dbReference>
<keyword evidence="3" id="KW-1185">Reference proteome</keyword>
<dbReference type="Pfam" id="PF02470">
    <property type="entry name" value="MlaD"/>
    <property type="match status" value="1"/>
</dbReference>
<dbReference type="AlphaFoldDB" id="A0A923PIE5"/>
<gene>
    <name evidence="2" type="ORF">H9S92_10790</name>
</gene>